<sequence length="53" mass="6013">MAPNVNLFLYRPAWANPPMCSVMECERATLRQLLDMHELLDLRAAIAERAAAK</sequence>
<dbReference type="RefSeq" id="WP_237345234.1">
    <property type="nucleotide sequence ID" value="NZ_JABWGX010000008.1"/>
</dbReference>
<reference evidence="1 2" key="1">
    <citation type="submission" date="2023-07" db="EMBL/GenBank/DDBJ databases">
        <title>Genomic Encyclopedia of Type Strains, Phase IV (KMG-IV): sequencing the most valuable type-strain genomes for metagenomic binning, comparative biology and taxonomic classification.</title>
        <authorList>
            <person name="Goeker M."/>
        </authorList>
    </citation>
    <scope>NUCLEOTIDE SEQUENCE [LARGE SCALE GENOMIC DNA]</scope>
    <source>
        <strain evidence="1 2">DSM 3770</strain>
    </source>
</reference>
<gene>
    <name evidence="1" type="ORF">QOZ94_000892</name>
</gene>
<comment type="caution">
    <text evidence="1">The sequence shown here is derived from an EMBL/GenBank/DDBJ whole genome shotgun (WGS) entry which is preliminary data.</text>
</comment>
<accession>A0ABU0LAF7</accession>
<evidence type="ECO:0000313" key="1">
    <source>
        <dbReference type="EMBL" id="MDQ0504118.1"/>
    </source>
</evidence>
<keyword evidence="2" id="KW-1185">Reference proteome</keyword>
<dbReference type="Proteomes" id="UP001241747">
    <property type="component" value="Unassembled WGS sequence"/>
</dbReference>
<proteinExistence type="predicted"/>
<organism evidence="1 2">
    <name type="scientific">Xanthobacter agilis</name>
    <dbReference type="NCBI Taxonomy" id="47492"/>
    <lineage>
        <taxon>Bacteria</taxon>
        <taxon>Pseudomonadati</taxon>
        <taxon>Pseudomonadota</taxon>
        <taxon>Alphaproteobacteria</taxon>
        <taxon>Hyphomicrobiales</taxon>
        <taxon>Xanthobacteraceae</taxon>
        <taxon>Xanthobacter</taxon>
    </lineage>
</organism>
<protein>
    <submittedName>
        <fullName evidence="1">Uncharacterized protein</fullName>
    </submittedName>
</protein>
<evidence type="ECO:0000313" key="2">
    <source>
        <dbReference type="Proteomes" id="UP001241747"/>
    </source>
</evidence>
<dbReference type="EMBL" id="JAUSVY010000002">
    <property type="protein sequence ID" value="MDQ0504118.1"/>
    <property type="molecule type" value="Genomic_DNA"/>
</dbReference>
<name>A0ABU0LAF7_XANAG</name>